<keyword evidence="1" id="KW-0472">Membrane</keyword>
<dbReference type="GeneID" id="73901999"/>
<gene>
    <name evidence="2" type="ORF">ACFOUR_13345</name>
</gene>
<feature type="transmembrane region" description="Helical" evidence="1">
    <location>
        <begin position="9"/>
        <end position="28"/>
    </location>
</feature>
<keyword evidence="1" id="KW-0812">Transmembrane</keyword>
<evidence type="ECO:0000256" key="1">
    <source>
        <dbReference type="SAM" id="Phobius"/>
    </source>
</evidence>
<dbReference type="EMBL" id="JBHSAQ010000011">
    <property type="protein sequence ID" value="MFC3959344.1"/>
    <property type="molecule type" value="Genomic_DNA"/>
</dbReference>
<dbReference type="AlphaFoldDB" id="A0ABD5NQX0"/>
<comment type="caution">
    <text evidence="2">The sequence shown here is derived from an EMBL/GenBank/DDBJ whole genome shotgun (WGS) entry which is preliminary data.</text>
</comment>
<feature type="transmembrane region" description="Helical" evidence="1">
    <location>
        <begin position="40"/>
        <end position="63"/>
    </location>
</feature>
<organism evidence="2 3">
    <name type="scientific">Halovivax cerinus</name>
    <dbReference type="NCBI Taxonomy" id="1487865"/>
    <lineage>
        <taxon>Archaea</taxon>
        <taxon>Methanobacteriati</taxon>
        <taxon>Methanobacteriota</taxon>
        <taxon>Stenosarchaea group</taxon>
        <taxon>Halobacteria</taxon>
        <taxon>Halobacteriales</taxon>
        <taxon>Natrialbaceae</taxon>
        <taxon>Halovivax</taxon>
    </lineage>
</organism>
<keyword evidence="1" id="KW-1133">Transmembrane helix</keyword>
<dbReference type="Proteomes" id="UP001595846">
    <property type="component" value="Unassembled WGS sequence"/>
</dbReference>
<feature type="transmembrane region" description="Helical" evidence="1">
    <location>
        <begin position="103"/>
        <end position="123"/>
    </location>
</feature>
<name>A0ABD5NQX0_9EURY</name>
<proteinExistence type="predicted"/>
<protein>
    <submittedName>
        <fullName evidence="2">Uncharacterized protein</fullName>
    </submittedName>
</protein>
<dbReference type="RefSeq" id="WP_256532893.1">
    <property type="nucleotide sequence ID" value="NZ_CP101824.1"/>
</dbReference>
<reference evidence="2 3" key="1">
    <citation type="journal article" date="2019" name="Int. J. Syst. Evol. Microbiol.">
        <title>The Global Catalogue of Microorganisms (GCM) 10K type strain sequencing project: providing services to taxonomists for standard genome sequencing and annotation.</title>
        <authorList>
            <consortium name="The Broad Institute Genomics Platform"/>
            <consortium name="The Broad Institute Genome Sequencing Center for Infectious Disease"/>
            <person name="Wu L."/>
            <person name="Ma J."/>
        </authorList>
    </citation>
    <scope>NUCLEOTIDE SEQUENCE [LARGE SCALE GENOMIC DNA]</scope>
    <source>
        <strain evidence="2 3">IBRC-M 10256</strain>
    </source>
</reference>
<evidence type="ECO:0000313" key="2">
    <source>
        <dbReference type="EMBL" id="MFC3959344.1"/>
    </source>
</evidence>
<keyword evidence="3" id="KW-1185">Reference proteome</keyword>
<accession>A0ABD5NQX0</accession>
<sequence>MATDRTDTVLWILLGIGVVGTLFTHGRYLPRYGLEITLEAVPIVVTAWLSVALLFYALGRLFADPPELPSMRGGDVGVALIVLSLLLAGGLSNYGFVPRAVPWLYVALAIALYAGLALVGWSLGQRTRAVNRLVEDL</sequence>
<feature type="transmembrane region" description="Helical" evidence="1">
    <location>
        <begin position="75"/>
        <end position="97"/>
    </location>
</feature>
<evidence type="ECO:0000313" key="3">
    <source>
        <dbReference type="Proteomes" id="UP001595846"/>
    </source>
</evidence>